<accession>A0A1G9F2E4</accession>
<protein>
    <submittedName>
        <fullName evidence="7">Sodium transport system permease protein</fullName>
    </submittedName>
</protein>
<dbReference type="Pfam" id="PF12698">
    <property type="entry name" value="ABC2_membrane_3"/>
    <property type="match status" value="1"/>
</dbReference>
<evidence type="ECO:0000313" key="7">
    <source>
        <dbReference type="EMBL" id="SDK82528.1"/>
    </source>
</evidence>
<feature type="domain" description="ABC-2 type transporter transmembrane" evidence="6">
    <location>
        <begin position="34"/>
        <end position="325"/>
    </location>
</feature>
<feature type="transmembrane region" description="Helical" evidence="5">
    <location>
        <begin position="184"/>
        <end position="207"/>
    </location>
</feature>
<comment type="subcellular location">
    <subcellularLocation>
        <location evidence="1">Membrane</location>
        <topology evidence="1">Multi-pass membrane protein</topology>
    </subcellularLocation>
</comment>
<dbReference type="AlphaFoldDB" id="A0A1G9F2E4"/>
<dbReference type="GO" id="GO:0140359">
    <property type="term" value="F:ABC-type transporter activity"/>
    <property type="evidence" value="ECO:0007669"/>
    <property type="project" value="InterPro"/>
</dbReference>
<sequence>MKRIKAMLHGPMGALLQKELLETWRDRRALWMAICFSLLFPVMLAGGSIFMLKKHTEESTRLALLGADFAPLLADRLRSDSLQVDALEEGEPQTLLAGDYDLVLEVSEGFAGDYRNFEAPPLYLYIDSSASSSGRAERHLQERLGALQQLVVQQRVTARGLAPQLLAPWRLEVRDVSTPSRRGAMLLAAVPGLLILTLFVASLATSVDTSAGERERLSLETLLMQPLPGWQVVVAKTLAVASIGWVGALLAIAALVSLMPLMPLAELGIQQATTTAGVVTMGLLLLPLALLVAVVQILLALRSQSFKDAQTQLSILQVAPVMLLMVLDVSRVELEGFHWQLVPLVGQQQWLKTLLIGEPVPVLSLLAGSCVTLLLVAVAVRIGAGALRRENLLSAT</sequence>
<evidence type="ECO:0000256" key="5">
    <source>
        <dbReference type="SAM" id="Phobius"/>
    </source>
</evidence>
<evidence type="ECO:0000256" key="4">
    <source>
        <dbReference type="ARBA" id="ARBA00023136"/>
    </source>
</evidence>
<dbReference type="OrthoDB" id="5486437at2"/>
<evidence type="ECO:0000259" key="6">
    <source>
        <dbReference type="Pfam" id="PF12698"/>
    </source>
</evidence>
<evidence type="ECO:0000313" key="8">
    <source>
        <dbReference type="Proteomes" id="UP000199305"/>
    </source>
</evidence>
<gene>
    <name evidence="7" type="ORF">SAMN05216212_0025</name>
</gene>
<evidence type="ECO:0000256" key="3">
    <source>
        <dbReference type="ARBA" id="ARBA00022989"/>
    </source>
</evidence>
<name>A0A1G9F2E4_9GAMM</name>
<keyword evidence="8" id="KW-1185">Reference proteome</keyword>
<dbReference type="EMBL" id="FNFH01000011">
    <property type="protein sequence ID" value="SDK82528.1"/>
    <property type="molecule type" value="Genomic_DNA"/>
</dbReference>
<evidence type="ECO:0000256" key="2">
    <source>
        <dbReference type="ARBA" id="ARBA00022692"/>
    </source>
</evidence>
<feature type="transmembrane region" description="Helical" evidence="5">
    <location>
        <begin position="233"/>
        <end position="258"/>
    </location>
</feature>
<evidence type="ECO:0000256" key="1">
    <source>
        <dbReference type="ARBA" id="ARBA00004141"/>
    </source>
</evidence>
<dbReference type="InterPro" id="IPR013525">
    <property type="entry name" value="ABC2_TM"/>
</dbReference>
<dbReference type="RefSeq" id="WP_091517145.1">
    <property type="nucleotide sequence ID" value="NZ_FNFH01000011.1"/>
</dbReference>
<dbReference type="STRING" id="658219.SAMN05216212_0025"/>
<dbReference type="PANTHER" id="PTHR43471:SF3">
    <property type="entry name" value="ABC TRANSPORTER PERMEASE PROTEIN NATB"/>
    <property type="match status" value="1"/>
</dbReference>
<keyword evidence="2 5" id="KW-0812">Transmembrane</keyword>
<dbReference type="PANTHER" id="PTHR43471">
    <property type="entry name" value="ABC TRANSPORTER PERMEASE"/>
    <property type="match status" value="1"/>
</dbReference>
<feature type="transmembrane region" description="Helical" evidence="5">
    <location>
        <begin position="278"/>
        <end position="301"/>
    </location>
</feature>
<dbReference type="GO" id="GO:0016020">
    <property type="term" value="C:membrane"/>
    <property type="evidence" value="ECO:0007669"/>
    <property type="project" value="UniProtKB-SubCell"/>
</dbReference>
<organism evidence="7 8">
    <name type="scientific">Microbulbifer yueqingensis</name>
    <dbReference type="NCBI Taxonomy" id="658219"/>
    <lineage>
        <taxon>Bacteria</taxon>
        <taxon>Pseudomonadati</taxon>
        <taxon>Pseudomonadota</taxon>
        <taxon>Gammaproteobacteria</taxon>
        <taxon>Cellvibrionales</taxon>
        <taxon>Microbulbiferaceae</taxon>
        <taxon>Microbulbifer</taxon>
    </lineage>
</organism>
<reference evidence="8" key="1">
    <citation type="submission" date="2016-10" db="EMBL/GenBank/DDBJ databases">
        <authorList>
            <person name="Varghese N."/>
            <person name="Submissions S."/>
        </authorList>
    </citation>
    <scope>NUCLEOTIDE SEQUENCE [LARGE SCALE GENOMIC DNA]</scope>
    <source>
        <strain evidence="8">CGMCC 1.10658</strain>
    </source>
</reference>
<feature type="transmembrane region" description="Helical" evidence="5">
    <location>
        <begin position="360"/>
        <end position="380"/>
    </location>
</feature>
<proteinExistence type="predicted"/>
<dbReference type="Proteomes" id="UP000199305">
    <property type="component" value="Unassembled WGS sequence"/>
</dbReference>
<keyword evidence="4 5" id="KW-0472">Membrane</keyword>
<keyword evidence="3 5" id="KW-1133">Transmembrane helix</keyword>
<feature type="transmembrane region" description="Helical" evidence="5">
    <location>
        <begin position="29"/>
        <end position="52"/>
    </location>
</feature>